<dbReference type="RefSeq" id="WP_377817732.1">
    <property type="nucleotide sequence ID" value="NZ_JBHSLU010000082.1"/>
</dbReference>
<keyword evidence="2" id="KW-0560">Oxidoreductase</keyword>
<evidence type="ECO:0000256" key="2">
    <source>
        <dbReference type="ARBA" id="ARBA00023002"/>
    </source>
</evidence>
<gene>
    <name evidence="4" type="ORF">ACFPN9_23980</name>
</gene>
<dbReference type="Pfam" id="PF13561">
    <property type="entry name" value="adh_short_C2"/>
    <property type="match status" value="1"/>
</dbReference>
<dbReference type="Proteomes" id="UP001596060">
    <property type="component" value="Unassembled WGS sequence"/>
</dbReference>
<comment type="caution">
    <text evidence="4">The sequence shown here is derived from an EMBL/GenBank/DDBJ whole genome shotgun (WGS) entry which is preliminary data.</text>
</comment>
<dbReference type="EMBL" id="JBHSLU010000082">
    <property type="protein sequence ID" value="MFC5508307.1"/>
    <property type="molecule type" value="Genomic_DNA"/>
</dbReference>
<dbReference type="PRINTS" id="PR00080">
    <property type="entry name" value="SDRFAMILY"/>
</dbReference>
<dbReference type="NCBIfam" id="NF005214">
    <property type="entry name" value="PRK06701.1"/>
    <property type="match status" value="1"/>
</dbReference>
<dbReference type="PANTHER" id="PTHR48107:SF16">
    <property type="entry name" value="NADPH-DEPENDENT ALDEHYDE REDUCTASE 1, CHLOROPLASTIC"/>
    <property type="match status" value="1"/>
</dbReference>
<dbReference type="Gene3D" id="3.40.50.720">
    <property type="entry name" value="NAD(P)-binding Rossmann-like Domain"/>
    <property type="match status" value="1"/>
</dbReference>
<dbReference type="PANTHER" id="PTHR48107">
    <property type="entry name" value="NADPH-DEPENDENT ALDEHYDE REDUCTASE-LIKE PROTEIN, CHLOROPLASTIC-RELATED"/>
    <property type="match status" value="1"/>
</dbReference>
<dbReference type="SUPFAM" id="SSF51735">
    <property type="entry name" value="NAD(P)-binding Rossmann-fold domains"/>
    <property type="match status" value="1"/>
</dbReference>
<comment type="similarity">
    <text evidence="1">Belongs to the short-chain dehydrogenases/reductases (SDR) family.</text>
</comment>
<protein>
    <submittedName>
        <fullName evidence="4">SDR family oxidoreductase</fullName>
    </submittedName>
</protein>
<evidence type="ECO:0000313" key="4">
    <source>
        <dbReference type="EMBL" id="MFC5508307.1"/>
    </source>
</evidence>
<evidence type="ECO:0000313" key="5">
    <source>
        <dbReference type="Proteomes" id="UP001596060"/>
    </source>
</evidence>
<keyword evidence="5" id="KW-1185">Reference proteome</keyword>
<name>A0ABW0P945_9HYPH</name>
<evidence type="ECO:0000256" key="1">
    <source>
        <dbReference type="ARBA" id="ARBA00006484"/>
    </source>
</evidence>
<feature type="compositionally biased region" description="Polar residues" evidence="3">
    <location>
        <begin position="1"/>
        <end position="24"/>
    </location>
</feature>
<accession>A0ABW0P945</accession>
<dbReference type="PRINTS" id="PR00081">
    <property type="entry name" value="GDHRDH"/>
</dbReference>
<sequence>MTDANPPQTQSRQPGSEAQMSPRPQSEPRFPGVGRLKEKIALITGGDSGIGRAVALGMAREGASVAIVYLDEHDDAKETVRLVEAEGGKALALAGDIGDEAFCGEAVSRTIETFGRLDILVNNAAEQHVVEEPLEIPPEQLERTFRTNVFGYFHMTKHALRHMRKGSAIVNTTSVTAYKGKDTLIDYAATRGAIVAFTRSLAQALAEKGIRVNAVAPGPIWTPLIPASFAEEQVAQHGSSVKMGRPGQPNEVASCHVFLASEEASYMSGQVLHPNGGTIVGS</sequence>
<reference evidence="5" key="1">
    <citation type="journal article" date="2019" name="Int. J. Syst. Evol. Microbiol.">
        <title>The Global Catalogue of Microorganisms (GCM) 10K type strain sequencing project: providing services to taxonomists for standard genome sequencing and annotation.</title>
        <authorList>
            <consortium name="The Broad Institute Genomics Platform"/>
            <consortium name="The Broad Institute Genome Sequencing Center for Infectious Disease"/>
            <person name="Wu L."/>
            <person name="Ma J."/>
        </authorList>
    </citation>
    <scope>NUCLEOTIDE SEQUENCE [LARGE SCALE GENOMIC DNA]</scope>
    <source>
        <strain evidence="5">CCUG 43117</strain>
    </source>
</reference>
<organism evidence="4 5">
    <name type="scientific">Bosea massiliensis</name>
    <dbReference type="NCBI Taxonomy" id="151419"/>
    <lineage>
        <taxon>Bacteria</taxon>
        <taxon>Pseudomonadati</taxon>
        <taxon>Pseudomonadota</taxon>
        <taxon>Alphaproteobacteria</taxon>
        <taxon>Hyphomicrobiales</taxon>
        <taxon>Boseaceae</taxon>
        <taxon>Bosea</taxon>
    </lineage>
</organism>
<dbReference type="CDD" id="cd05355">
    <property type="entry name" value="SDR_c1"/>
    <property type="match status" value="1"/>
</dbReference>
<dbReference type="InterPro" id="IPR036291">
    <property type="entry name" value="NAD(P)-bd_dom_sf"/>
</dbReference>
<evidence type="ECO:0000256" key="3">
    <source>
        <dbReference type="SAM" id="MobiDB-lite"/>
    </source>
</evidence>
<feature type="region of interest" description="Disordered" evidence="3">
    <location>
        <begin position="1"/>
        <end position="33"/>
    </location>
</feature>
<dbReference type="InterPro" id="IPR002347">
    <property type="entry name" value="SDR_fam"/>
</dbReference>
<proteinExistence type="inferred from homology"/>